<gene>
    <name evidence="4" type="ORF">METZ01_LOCUS321826</name>
</gene>
<protein>
    <recommendedName>
        <fullName evidence="3">Hcy-binding domain-containing protein</fullName>
    </recommendedName>
</protein>
<dbReference type="InterPro" id="IPR036589">
    <property type="entry name" value="HCY_dom_sf"/>
</dbReference>
<feature type="non-terminal residue" evidence="4">
    <location>
        <position position="203"/>
    </location>
</feature>
<evidence type="ECO:0000256" key="1">
    <source>
        <dbReference type="ARBA" id="ARBA00022603"/>
    </source>
</evidence>
<organism evidence="4">
    <name type="scientific">marine metagenome</name>
    <dbReference type="NCBI Taxonomy" id="408172"/>
    <lineage>
        <taxon>unclassified sequences</taxon>
        <taxon>metagenomes</taxon>
        <taxon>ecological metagenomes</taxon>
    </lineage>
</organism>
<sequence>MNIFPNNKYIFDGGMGQYLIEKGMITKGTLWSATALIDENLNNTVVEAHLDFIDSGAQIIVTNNFKVRKNTFNENGIIDKFDLANKKAGELALQAKKESKKEILIAGSLPTRGVTYQAHEHYNENEVYQEFHQTAKELNPFVDFFYLDVLCSTTEIITAFDSIKEFNKPVLLGLHFRKNFLLPSGESIEAVSNSIKGFNCAGL</sequence>
<proteinExistence type="predicted"/>
<feature type="domain" description="Hcy-binding" evidence="3">
    <location>
        <begin position="1"/>
        <end position="203"/>
    </location>
</feature>
<dbReference type="GO" id="GO:0008168">
    <property type="term" value="F:methyltransferase activity"/>
    <property type="evidence" value="ECO:0007669"/>
    <property type="project" value="UniProtKB-KW"/>
</dbReference>
<dbReference type="EMBL" id="UINC01105204">
    <property type="protein sequence ID" value="SVC68972.1"/>
    <property type="molecule type" value="Genomic_DNA"/>
</dbReference>
<dbReference type="PANTHER" id="PTHR11103:SF18">
    <property type="entry name" value="SLR1189 PROTEIN"/>
    <property type="match status" value="1"/>
</dbReference>
<dbReference type="AlphaFoldDB" id="A0A382PAJ8"/>
<dbReference type="Gene3D" id="3.20.20.330">
    <property type="entry name" value="Homocysteine-binding-like domain"/>
    <property type="match status" value="1"/>
</dbReference>
<keyword evidence="1" id="KW-0489">Methyltransferase</keyword>
<dbReference type="SUPFAM" id="SSF82282">
    <property type="entry name" value="Homocysteine S-methyltransferase"/>
    <property type="match status" value="1"/>
</dbReference>
<dbReference type="PROSITE" id="PS50970">
    <property type="entry name" value="HCY"/>
    <property type="match status" value="1"/>
</dbReference>
<evidence type="ECO:0000259" key="3">
    <source>
        <dbReference type="PROSITE" id="PS50970"/>
    </source>
</evidence>
<evidence type="ECO:0000256" key="2">
    <source>
        <dbReference type="ARBA" id="ARBA00022679"/>
    </source>
</evidence>
<dbReference type="PANTHER" id="PTHR11103">
    <property type="entry name" value="SLR1189 PROTEIN"/>
    <property type="match status" value="1"/>
</dbReference>
<dbReference type="InterPro" id="IPR003726">
    <property type="entry name" value="HCY_dom"/>
</dbReference>
<dbReference type="Pfam" id="PF02574">
    <property type="entry name" value="S-methyl_trans"/>
    <property type="match status" value="1"/>
</dbReference>
<name>A0A382PAJ8_9ZZZZ</name>
<evidence type="ECO:0000313" key="4">
    <source>
        <dbReference type="EMBL" id="SVC68972.1"/>
    </source>
</evidence>
<reference evidence="4" key="1">
    <citation type="submission" date="2018-05" db="EMBL/GenBank/DDBJ databases">
        <authorList>
            <person name="Lanie J.A."/>
            <person name="Ng W.-L."/>
            <person name="Kazmierczak K.M."/>
            <person name="Andrzejewski T.M."/>
            <person name="Davidsen T.M."/>
            <person name="Wayne K.J."/>
            <person name="Tettelin H."/>
            <person name="Glass J.I."/>
            <person name="Rusch D."/>
            <person name="Podicherti R."/>
            <person name="Tsui H.-C.T."/>
            <person name="Winkler M.E."/>
        </authorList>
    </citation>
    <scope>NUCLEOTIDE SEQUENCE</scope>
</reference>
<accession>A0A382PAJ8</accession>
<keyword evidence="2" id="KW-0808">Transferase</keyword>
<dbReference type="GO" id="GO:0032259">
    <property type="term" value="P:methylation"/>
    <property type="evidence" value="ECO:0007669"/>
    <property type="project" value="UniProtKB-KW"/>
</dbReference>